<dbReference type="RefSeq" id="WP_116060082.1">
    <property type="nucleotide sequence ID" value="NZ_QRDZ01000005.1"/>
</dbReference>
<dbReference type="SUPFAM" id="SSF53850">
    <property type="entry name" value="Periplasmic binding protein-like II"/>
    <property type="match status" value="1"/>
</dbReference>
<dbReference type="CDD" id="cd13580">
    <property type="entry name" value="PBP2_AlgQ_like_1"/>
    <property type="match status" value="1"/>
</dbReference>
<feature type="region of interest" description="Disordered" evidence="1">
    <location>
        <begin position="30"/>
        <end position="63"/>
    </location>
</feature>
<accession>A0A3D9KHT9</accession>
<evidence type="ECO:0000256" key="1">
    <source>
        <dbReference type="SAM" id="MobiDB-lite"/>
    </source>
</evidence>
<dbReference type="EMBL" id="QRDZ01000005">
    <property type="protein sequence ID" value="RED85067.1"/>
    <property type="molecule type" value="Genomic_DNA"/>
</dbReference>
<dbReference type="OrthoDB" id="9787283at2"/>
<sequence length="563" mass="61132">MKAYNRKIVVTLIAAMLTMSLAACSSSKENGGAASSAAPSASESASVEPSPAEEAADPMGRFDPPIEVTAVRSVATTMKFENGDTIDNNAWTKLYEKELGIKLKYLWAVDPSQYEQKLNVMMTTGKLPDIMPVSGAKMKQLYDAGQLEDLAEALEKYGSERTKELLSKDGGEGLNSATFKGQLVGLPLNPGSTDTAPLLWLRADWLKKLNLPEPKTMDDALAIAEAFAKQDPDGNSKNDTYGLGIAKELYGFFAGLEGFSNGYGAYPGIWVKDASGALGYGSIQPEMKTVLANLQKLYAAGGVDQEYGVKNADVLIQDVNSGKLGMLYGAHYMPLLFQEGKNKDPNFDLRPYRLPSASGEAAKPQTAFSVAEYYVVRKGAEHPEALVKLLNAFNTVWPKEQYPAEEIGVNGAVEKWQYALVRGSNPTANLDNFEILKQALEKDDESVLDKTTGQPFIFKTIKDYQAGDNLGWGYSLVFGPGGSQELLADYNRNNGFKPNEFLSAPTEVMSQKLASLNKLELEAFTKIIMGSAPIDSFDEFVANWKKLGGDVITQEVAAWAASR</sequence>
<evidence type="ECO:0000256" key="2">
    <source>
        <dbReference type="SAM" id="SignalP"/>
    </source>
</evidence>
<proteinExistence type="predicted"/>
<name>A0A3D9KHT9_9BACL</name>
<feature type="signal peptide" evidence="2">
    <location>
        <begin position="1"/>
        <end position="22"/>
    </location>
</feature>
<keyword evidence="2" id="KW-0732">Signal</keyword>
<organism evidence="3 4">
    <name type="scientific">Cohnella phaseoli</name>
    <dbReference type="NCBI Taxonomy" id="456490"/>
    <lineage>
        <taxon>Bacteria</taxon>
        <taxon>Bacillati</taxon>
        <taxon>Bacillota</taxon>
        <taxon>Bacilli</taxon>
        <taxon>Bacillales</taxon>
        <taxon>Paenibacillaceae</taxon>
        <taxon>Cohnella</taxon>
    </lineage>
</organism>
<comment type="caution">
    <text evidence="3">The sequence shown here is derived from an EMBL/GenBank/DDBJ whole genome shotgun (WGS) entry which is preliminary data.</text>
</comment>
<feature type="compositionally biased region" description="Low complexity" evidence="1">
    <location>
        <begin position="33"/>
        <end position="53"/>
    </location>
</feature>
<dbReference type="AlphaFoldDB" id="A0A3D9KHT9"/>
<reference evidence="3 4" key="1">
    <citation type="submission" date="2018-07" db="EMBL/GenBank/DDBJ databases">
        <title>Genomic Encyclopedia of Type Strains, Phase III (KMG-III): the genomes of soil and plant-associated and newly described type strains.</title>
        <authorList>
            <person name="Whitman W."/>
        </authorList>
    </citation>
    <scope>NUCLEOTIDE SEQUENCE [LARGE SCALE GENOMIC DNA]</scope>
    <source>
        <strain evidence="3 4">CECT 7287</strain>
    </source>
</reference>
<dbReference type="Proteomes" id="UP000256977">
    <property type="component" value="Unassembled WGS sequence"/>
</dbReference>
<dbReference type="InterPro" id="IPR006059">
    <property type="entry name" value="SBP"/>
</dbReference>
<evidence type="ECO:0000313" key="3">
    <source>
        <dbReference type="EMBL" id="RED85067.1"/>
    </source>
</evidence>
<dbReference type="PROSITE" id="PS51257">
    <property type="entry name" value="PROKAR_LIPOPROTEIN"/>
    <property type="match status" value="1"/>
</dbReference>
<dbReference type="PANTHER" id="PTHR43649:SF12">
    <property type="entry name" value="DIACETYLCHITOBIOSE BINDING PROTEIN DASA"/>
    <property type="match status" value="1"/>
</dbReference>
<gene>
    <name evidence="3" type="ORF">DFP98_10571</name>
</gene>
<evidence type="ECO:0000313" key="4">
    <source>
        <dbReference type="Proteomes" id="UP000256977"/>
    </source>
</evidence>
<dbReference type="Pfam" id="PF01547">
    <property type="entry name" value="SBP_bac_1"/>
    <property type="match status" value="1"/>
</dbReference>
<keyword evidence="4" id="KW-1185">Reference proteome</keyword>
<protein>
    <submittedName>
        <fullName evidence="3">Putative aldouronate transport system substrate-binding protein</fullName>
    </submittedName>
</protein>
<dbReference type="Gene3D" id="3.40.190.10">
    <property type="entry name" value="Periplasmic binding protein-like II"/>
    <property type="match status" value="3"/>
</dbReference>
<dbReference type="InterPro" id="IPR050490">
    <property type="entry name" value="Bact_solute-bd_prot1"/>
</dbReference>
<feature type="chain" id="PRO_5017803589" evidence="2">
    <location>
        <begin position="23"/>
        <end position="563"/>
    </location>
</feature>
<dbReference type="PANTHER" id="PTHR43649">
    <property type="entry name" value="ARABINOSE-BINDING PROTEIN-RELATED"/>
    <property type="match status" value="1"/>
</dbReference>